<comment type="caution">
    <text evidence="4">The sequence shown here is derived from an EMBL/GenBank/DDBJ whole genome shotgun (WGS) entry which is preliminary data.</text>
</comment>
<dbReference type="PROSITE" id="PS51138">
    <property type="entry name" value="ENT"/>
    <property type="match status" value="1"/>
</dbReference>
<dbReference type="Pfam" id="PF03735">
    <property type="entry name" value="ENT"/>
    <property type="match status" value="1"/>
</dbReference>
<dbReference type="SMART" id="SM01191">
    <property type="entry name" value="ENT"/>
    <property type="match status" value="1"/>
</dbReference>
<name>A0AAV5JU12_9ROSI</name>
<evidence type="ECO:0000259" key="3">
    <source>
        <dbReference type="PROSITE" id="PS51138"/>
    </source>
</evidence>
<dbReference type="EMBL" id="BPVZ01000049">
    <property type="protein sequence ID" value="GKV18079.1"/>
    <property type="molecule type" value="Genomic_DNA"/>
</dbReference>
<proteinExistence type="predicted"/>
<dbReference type="AlphaFoldDB" id="A0AAV5JU12"/>
<sequence length="427" mass="47905">MRFKKGCKVEVFDKKEVPYGAWRRAKIMSGNGHTYNVSSECPPGIQNVTNLRRVPRKAIRPCPPAVDNRIENWTAGDVVEVFDDFSWKIAKVLKVVVDKYYLVRILGSSREVQVRKSNIRLRQAWQDNEWIVIGRGYSGDVLKFNKMATSTCSRKVGFPLPRADRKLEMHSPNSILEIQHDSTFPESHLIAGGMLKRALPFLSSNVQAHHGYARKRRAVEREGQHKQVISGYQCSLNKVDVVPYLHESVGETYIHSSHKNQTNDLGKGNPNYVVEHLERISESNDSEIDACSVGSCCVSSNRQNMLSCTLSTSSDAESFNVCGNEEGKCPLPLGEELAARIHRLELHAYRSTLEALYASGPLSWEQEALLTNLRLSLNISNDEHSLELKNLVSAGTRRTGSLPGLLAVQHSKDTCCNLEIVHQNCYC</sequence>
<dbReference type="InterPro" id="IPR005491">
    <property type="entry name" value="ENT_dom"/>
</dbReference>
<feature type="domain" description="ENT" evidence="3">
    <location>
        <begin position="337"/>
        <end position="425"/>
    </location>
</feature>
<dbReference type="PANTHER" id="PTHR31917:SF146">
    <property type="entry name" value="PLANT TUDOR-LIKE RNA-BINDING PROTEIN-RELATED"/>
    <property type="match status" value="1"/>
</dbReference>
<evidence type="ECO:0000313" key="5">
    <source>
        <dbReference type="Proteomes" id="UP001054252"/>
    </source>
</evidence>
<dbReference type="Pfam" id="PF05641">
    <property type="entry name" value="Agenet"/>
    <property type="match status" value="1"/>
</dbReference>
<organism evidence="4 5">
    <name type="scientific">Rubroshorea leprosula</name>
    <dbReference type="NCBI Taxonomy" id="152421"/>
    <lineage>
        <taxon>Eukaryota</taxon>
        <taxon>Viridiplantae</taxon>
        <taxon>Streptophyta</taxon>
        <taxon>Embryophyta</taxon>
        <taxon>Tracheophyta</taxon>
        <taxon>Spermatophyta</taxon>
        <taxon>Magnoliopsida</taxon>
        <taxon>eudicotyledons</taxon>
        <taxon>Gunneridae</taxon>
        <taxon>Pentapetalae</taxon>
        <taxon>rosids</taxon>
        <taxon>malvids</taxon>
        <taxon>Malvales</taxon>
        <taxon>Dipterocarpaceae</taxon>
        <taxon>Rubroshorea</taxon>
    </lineage>
</organism>
<keyword evidence="5" id="KW-1185">Reference proteome</keyword>
<dbReference type="InterPro" id="IPR036142">
    <property type="entry name" value="ENT_dom-like_sf"/>
</dbReference>
<reference evidence="4 5" key="1">
    <citation type="journal article" date="2021" name="Commun. Biol.">
        <title>The genome of Shorea leprosula (Dipterocarpaceae) highlights the ecological relevance of drought in aseasonal tropical rainforests.</title>
        <authorList>
            <person name="Ng K.K.S."/>
            <person name="Kobayashi M.J."/>
            <person name="Fawcett J.A."/>
            <person name="Hatakeyama M."/>
            <person name="Paape T."/>
            <person name="Ng C.H."/>
            <person name="Ang C.C."/>
            <person name="Tnah L.H."/>
            <person name="Lee C.T."/>
            <person name="Nishiyama T."/>
            <person name="Sese J."/>
            <person name="O'Brien M.J."/>
            <person name="Copetti D."/>
            <person name="Mohd Noor M.I."/>
            <person name="Ong R.C."/>
            <person name="Putra M."/>
            <person name="Sireger I.Z."/>
            <person name="Indrioko S."/>
            <person name="Kosugi Y."/>
            <person name="Izuno A."/>
            <person name="Isagi Y."/>
            <person name="Lee S.L."/>
            <person name="Shimizu K.K."/>
        </authorList>
    </citation>
    <scope>NUCLEOTIDE SEQUENCE [LARGE SCALE GENOMIC DNA]</scope>
    <source>
        <strain evidence="4">214</strain>
    </source>
</reference>
<dbReference type="CDD" id="cd20406">
    <property type="entry name" value="Tudor_Agenet_AtDUF_rpt2_4"/>
    <property type="match status" value="1"/>
</dbReference>
<dbReference type="SUPFAM" id="SSF158639">
    <property type="entry name" value="ENT-like"/>
    <property type="match status" value="1"/>
</dbReference>
<evidence type="ECO:0000313" key="4">
    <source>
        <dbReference type="EMBL" id="GKV18079.1"/>
    </source>
</evidence>
<accession>A0AAV5JU12</accession>
<dbReference type="SMART" id="SM00743">
    <property type="entry name" value="Agenet"/>
    <property type="match status" value="2"/>
</dbReference>
<dbReference type="Proteomes" id="UP001054252">
    <property type="component" value="Unassembled WGS sequence"/>
</dbReference>
<dbReference type="PANTHER" id="PTHR31917">
    <property type="entry name" value="AGENET DOMAIN-CONTAINING PROTEIN-RELATED"/>
    <property type="match status" value="1"/>
</dbReference>
<dbReference type="Gene3D" id="1.10.1240.40">
    <property type="entry name" value="ENT domain"/>
    <property type="match status" value="1"/>
</dbReference>
<protein>
    <recommendedName>
        <fullName evidence="3">ENT domain-containing protein</fullName>
    </recommendedName>
</protein>
<dbReference type="InterPro" id="IPR014002">
    <property type="entry name" value="Agenet_dom_plant"/>
</dbReference>
<evidence type="ECO:0000256" key="1">
    <source>
        <dbReference type="ARBA" id="ARBA00004123"/>
    </source>
</evidence>
<dbReference type="InterPro" id="IPR008395">
    <property type="entry name" value="Agenet-like_dom"/>
</dbReference>
<keyword evidence="2" id="KW-0539">Nucleus</keyword>
<evidence type="ECO:0000256" key="2">
    <source>
        <dbReference type="ARBA" id="ARBA00023242"/>
    </source>
</evidence>
<comment type="subcellular location">
    <subcellularLocation>
        <location evidence="1">Nucleus</location>
    </subcellularLocation>
</comment>
<dbReference type="GO" id="GO:0005634">
    <property type="term" value="C:nucleus"/>
    <property type="evidence" value="ECO:0007669"/>
    <property type="project" value="UniProtKB-SubCell"/>
</dbReference>
<gene>
    <name evidence="4" type="ORF">SLEP1_g28505</name>
</gene>